<protein>
    <submittedName>
        <fullName evidence="5">Response regulator receiver modulated serine phosphatase</fullName>
    </submittedName>
</protein>
<dbReference type="RefSeq" id="WP_096573968.1">
    <property type="nucleotide sequence ID" value="NZ_CAWNJS010000001.1"/>
</dbReference>
<keyword evidence="2" id="KW-0597">Phosphoprotein</keyword>
<feature type="modified residue" description="4-aspartylphosphate" evidence="2">
    <location>
        <position position="52"/>
    </location>
</feature>
<name>A0A1Z4MTK5_9CYAN</name>
<dbReference type="GO" id="GO:0000160">
    <property type="term" value="P:phosphorelay signal transduction system"/>
    <property type="evidence" value="ECO:0007669"/>
    <property type="project" value="InterPro"/>
</dbReference>
<reference evidence="5 6" key="1">
    <citation type="submission" date="2017-06" db="EMBL/GenBank/DDBJ databases">
        <title>Genome sequencing of cyanobaciteial culture collection at National Institute for Environmental Studies (NIES).</title>
        <authorList>
            <person name="Hirose Y."/>
            <person name="Shimura Y."/>
            <person name="Fujisawa T."/>
            <person name="Nakamura Y."/>
            <person name="Kawachi M."/>
        </authorList>
    </citation>
    <scope>NUCLEOTIDE SEQUENCE [LARGE SCALE GENOMIC DNA]</scope>
    <source>
        <strain evidence="5 6">NIES-37</strain>
    </source>
</reference>
<dbReference type="Gene3D" id="3.40.50.2300">
    <property type="match status" value="1"/>
</dbReference>
<dbReference type="InterPro" id="IPR052016">
    <property type="entry name" value="Bact_Sigma-Reg"/>
</dbReference>
<dbReference type="PANTHER" id="PTHR43156:SF14">
    <property type="entry name" value="PHOSPHOSERINE PHOSPHATASE RSBP"/>
    <property type="match status" value="1"/>
</dbReference>
<evidence type="ECO:0000259" key="4">
    <source>
        <dbReference type="PROSITE" id="PS50110"/>
    </source>
</evidence>
<feature type="coiled-coil region" evidence="3">
    <location>
        <begin position="125"/>
        <end position="163"/>
    </location>
</feature>
<dbReference type="EMBL" id="AP018248">
    <property type="protein sequence ID" value="BAY96810.1"/>
    <property type="molecule type" value="Genomic_DNA"/>
</dbReference>
<keyword evidence="3" id="KW-0175">Coiled coil</keyword>
<dbReference type="KEGG" id="ttq:NIES37_07470"/>
<sequence length="396" mass="43906">MFKILIIDDDPIVRIALKRTLQNQGYDTTTASNGEEGIALARSITPALIICDWMMAKLDGIEVCRRIKADPELATTFFILLTAKGAARGEEKDRVLGLDAGADEFVSKPIEMNELKARVRAGLRLHQLNQDLQTQKQALEQLNQSLQTQKQILEAELAEAADYVRSLLPSPMEGTVTTESLFIPSAQLGGDCFDYYWLDDERLAIYLMDVSGHGVGSALLSVSVLNVLRSQSLPNTNFSQPKEVLYALNQAFPMSHHNDKYFTIWYGVYDCSKRHLIYASAGHPPAVLLSGIDTTDMSVKQLSSLNLPIGFVPNVEFEDVTVEISAHSSLYIFSDGAYEIHQPNGQLWGINAFIELLIKCSTEQTTQLQQVFAEILSLNTQENLADDLSLLKVSFG</sequence>
<keyword evidence="1" id="KW-0378">Hydrolase</keyword>
<dbReference type="InterPro" id="IPR001789">
    <property type="entry name" value="Sig_transdc_resp-reg_receiver"/>
</dbReference>
<keyword evidence="6" id="KW-1185">Reference proteome</keyword>
<dbReference type="InterPro" id="IPR011006">
    <property type="entry name" value="CheY-like_superfamily"/>
</dbReference>
<evidence type="ECO:0000256" key="1">
    <source>
        <dbReference type="ARBA" id="ARBA00022801"/>
    </source>
</evidence>
<gene>
    <name evidence="5" type="ORF">NIES37_07470</name>
</gene>
<feature type="domain" description="Response regulatory" evidence="4">
    <location>
        <begin position="3"/>
        <end position="123"/>
    </location>
</feature>
<evidence type="ECO:0000313" key="6">
    <source>
        <dbReference type="Proteomes" id="UP000218785"/>
    </source>
</evidence>
<evidence type="ECO:0000313" key="5">
    <source>
        <dbReference type="EMBL" id="BAY96810.1"/>
    </source>
</evidence>
<dbReference type="Proteomes" id="UP000218785">
    <property type="component" value="Chromosome"/>
</dbReference>
<proteinExistence type="predicted"/>
<dbReference type="Gene3D" id="3.60.40.10">
    <property type="entry name" value="PPM-type phosphatase domain"/>
    <property type="match status" value="1"/>
</dbReference>
<evidence type="ECO:0000256" key="3">
    <source>
        <dbReference type="SAM" id="Coils"/>
    </source>
</evidence>
<dbReference type="SMART" id="SM00448">
    <property type="entry name" value="REC"/>
    <property type="match status" value="1"/>
</dbReference>
<dbReference type="SUPFAM" id="SSF52172">
    <property type="entry name" value="CheY-like"/>
    <property type="match status" value="1"/>
</dbReference>
<dbReference type="GO" id="GO:0016791">
    <property type="term" value="F:phosphatase activity"/>
    <property type="evidence" value="ECO:0007669"/>
    <property type="project" value="TreeGrafter"/>
</dbReference>
<accession>A0A1Z4MTK5</accession>
<dbReference type="SMART" id="SM00331">
    <property type="entry name" value="PP2C_SIG"/>
    <property type="match status" value="1"/>
</dbReference>
<dbReference type="PROSITE" id="PS50110">
    <property type="entry name" value="RESPONSE_REGULATORY"/>
    <property type="match status" value="1"/>
</dbReference>
<dbReference type="AlphaFoldDB" id="A0A1Z4MTK5"/>
<dbReference type="InterPro" id="IPR001932">
    <property type="entry name" value="PPM-type_phosphatase-like_dom"/>
</dbReference>
<evidence type="ECO:0000256" key="2">
    <source>
        <dbReference type="PROSITE-ProRule" id="PRU00169"/>
    </source>
</evidence>
<dbReference type="Pfam" id="PF07228">
    <property type="entry name" value="SpoIIE"/>
    <property type="match status" value="1"/>
</dbReference>
<organism evidence="5 6">
    <name type="scientific">Tolypothrix tenuis PCC 7101</name>
    <dbReference type="NCBI Taxonomy" id="231146"/>
    <lineage>
        <taxon>Bacteria</taxon>
        <taxon>Bacillati</taxon>
        <taxon>Cyanobacteriota</taxon>
        <taxon>Cyanophyceae</taxon>
        <taxon>Nostocales</taxon>
        <taxon>Tolypothrichaceae</taxon>
        <taxon>Tolypothrix</taxon>
    </lineage>
</organism>
<dbReference type="InterPro" id="IPR036457">
    <property type="entry name" value="PPM-type-like_dom_sf"/>
</dbReference>
<dbReference type="Pfam" id="PF00072">
    <property type="entry name" value="Response_reg"/>
    <property type="match status" value="1"/>
</dbReference>
<dbReference type="PANTHER" id="PTHR43156">
    <property type="entry name" value="STAGE II SPORULATION PROTEIN E-RELATED"/>
    <property type="match status" value="1"/>
</dbReference>